<dbReference type="Proteomes" id="UP000807825">
    <property type="component" value="Unassembled WGS sequence"/>
</dbReference>
<evidence type="ECO:0000256" key="1">
    <source>
        <dbReference type="SAM" id="MobiDB-lite"/>
    </source>
</evidence>
<feature type="region of interest" description="Disordered" evidence="1">
    <location>
        <begin position="1"/>
        <end position="20"/>
    </location>
</feature>
<name>A0A9D6Z0L8_9BACT</name>
<dbReference type="Pfam" id="PF01315">
    <property type="entry name" value="Ald_Xan_dh_C"/>
    <property type="match status" value="1"/>
</dbReference>
<dbReference type="InterPro" id="IPR036856">
    <property type="entry name" value="Ald_Oxase/Xan_DH_a/b_sf"/>
</dbReference>
<dbReference type="Pfam" id="PF02738">
    <property type="entry name" value="MoCoBD_1"/>
    <property type="match status" value="1"/>
</dbReference>
<evidence type="ECO:0000313" key="3">
    <source>
        <dbReference type="EMBL" id="MBI5250078.1"/>
    </source>
</evidence>
<dbReference type="PANTHER" id="PTHR11908:SF157">
    <property type="entry name" value="XANTHINE DEHYDROGENASE SUBUNIT D-RELATED"/>
    <property type="match status" value="1"/>
</dbReference>
<dbReference type="SUPFAM" id="SSF56003">
    <property type="entry name" value="Molybdenum cofactor-binding domain"/>
    <property type="match status" value="1"/>
</dbReference>
<dbReference type="PANTHER" id="PTHR11908">
    <property type="entry name" value="XANTHINE DEHYDROGENASE"/>
    <property type="match status" value="1"/>
</dbReference>
<dbReference type="SMART" id="SM01008">
    <property type="entry name" value="Ald_Xan_dh_C"/>
    <property type="match status" value="1"/>
</dbReference>
<proteinExistence type="predicted"/>
<dbReference type="SUPFAM" id="SSF54665">
    <property type="entry name" value="CO dehydrogenase molybdoprotein N-domain-like"/>
    <property type="match status" value="1"/>
</dbReference>
<reference evidence="3" key="1">
    <citation type="submission" date="2020-07" db="EMBL/GenBank/DDBJ databases">
        <title>Huge and variable diversity of episymbiotic CPR bacteria and DPANN archaea in groundwater ecosystems.</title>
        <authorList>
            <person name="He C.Y."/>
            <person name="Keren R."/>
            <person name="Whittaker M."/>
            <person name="Farag I.F."/>
            <person name="Doudna J."/>
            <person name="Cate J.H.D."/>
            <person name="Banfield J.F."/>
        </authorList>
    </citation>
    <scope>NUCLEOTIDE SEQUENCE</scope>
    <source>
        <strain evidence="3">NC_groundwater_1664_Pr3_B-0.1um_52_9</strain>
    </source>
</reference>
<dbReference type="Pfam" id="PF20256">
    <property type="entry name" value="MoCoBD_2"/>
    <property type="match status" value="1"/>
</dbReference>
<feature type="domain" description="Aldehyde oxidase/xanthine dehydrogenase a/b hammerhead" evidence="2">
    <location>
        <begin position="21"/>
        <end position="128"/>
    </location>
</feature>
<dbReference type="InterPro" id="IPR046867">
    <property type="entry name" value="AldOxase/xan_DH_MoCoBD2"/>
</dbReference>
<dbReference type="InterPro" id="IPR016208">
    <property type="entry name" value="Ald_Oxase/xanthine_DH-like"/>
</dbReference>
<dbReference type="InterPro" id="IPR037165">
    <property type="entry name" value="AldOxase/xan_DH_Mopterin-bd_sf"/>
</dbReference>
<organism evidence="3 4">
    <name type="scientific">Desulfomonile tiedjei</name>
    <dbReference type="NCBI Taxonomy" id="2358"/>
    <lineage>
        <taxon>Bacteria</taxon>
        <taxon>Pseudomonadati</taxon>
        <taxon>Thermodesulfobacteriota</taxon>
        <taxon>Desulfomonilia</taxon>
        <taxon>Desulfomonilales</taxon>
        <taxon>Desulfomonilaceae</taxon>
        <taxon>Desulfomonile</taxon>
    </lineage>
</organism>
<dbReference type="Gene3D" id="3.30.365.10">
    <property type="entry name" value="Aldehyde oxidase/xanthine dehydrogenase, molybdopterin binding domain"/>
    <property type="match status" value="4"/>
</dbReference>
<comment type="caution">
    <text evidence="3">The sequence shown here is derived from an EMBL/GenBank/DDBJ whole genome shotgun (WGS) entry which is preliminary data.</text>
</comment>
<accession>A0A9D6Z0L8</accession>
<dbReference type="GO" id="GO:0016491">
    <property type="term" value="F:oxidoreductase activity"/>
    <property type="evidence" value="ECO:0007669"/>
    <property type="project" value="InterPro"/>
</dbReference>
<gene>
    <name evidence="3" type="ORF">HY912_11350</name>
</gene>
<dbReference type="AlphaFoldDB" id="A0A9D6Z0L8"/>
<protein>
    <submittedName>
        <fullName evidence="3">Molybdopterin-dependent oxidoreductase</fullName>
    </submittedName>
</protein>
<dbReference type="InterPro" id="IPR008274">
    <property type="entry name" value="AldOxase/xan_DH_MoCoBD1"/>
</dbReference>
<evidence type="ECO:0000259" key="2">
    <source>
        <dbReference type="SMART" id="SM01008"/>
    </source>
</evidence>
<dbReference type="EMBL" id="JACRDE010000303">
    <property type="protein sequence ID" value="MBI5250078.1"/>
    <property type="molecule type" value="Genomic_DNA"/>
</dbReference>
<dbReference type="InterPro" id="IPR000674">
    <property type="entry name" value="Ald_Oxase/Xan_DH_a/b"/>
</dbReference>
<dbReference type="GO" id="GO:0005506">
    <property type="term" value="F:iron ion binding"/>
    <property type="evidence" value="ECO:0007669"/>
    <property type="project" value="InterPro"/>
</dbReference>
<sequence length="781" mass="84328">MNEYQVLNSRAPRLDGPAKATGRAKYADDMSMPGMLYAAILQSPVAHAKILHIDTSKARKLPGVKAVITAKEVGLVKYGVSPARYDETLFAHDKVRYVGDEIAAVAAVDQETAQAALSLIKVDFEELPAVFDMFEAMKDGAPQIHAEFPGNLNAEVHQEFGDTEAMMAECDLIVDHTFLNKRQDAAFIEPHSCLAVFDLDGRLTLHTSTQVPHYVMRTTAMVLQIPVGNVRVVKPYVGGGFGPKCEATPLELSCAFMARQTGKPVKMTYTREQVFLHSRARHQFYAEMSLGVKKDGTMMALRNKAVLDGGAYTSFGIATVYYSGSLLGGPYKLKAMKYDGSRVYTNKPACGAQRGHGGVAHRAAFEQLLDMTAEKLGIDPVEMRLKNIMTTGDMTINELDMSSLGMKECVESVRDGSDWKNKKGKLPKGKGIGMACGFFVSGAGYPIYRSDTYHSTVVIKVSEDGGIVNVLTGSAEIGQGSDTAMGMIAAETLGVPLENVRVHSGDTDLSVDLGAYSSRQTLMTGHATKDAAEEVRKRIADYLAEAMGCDASTISFRNGCVLFNGLPGDFEKIRTTYIKEHRGWTDPPTGDYLTFREAARLAYLKGGTLVGTGKYKPHRLGGSYKGAAVGTSPAYGCSAQIVEVTVDLETGEVTVDNMTDAHDCGLAVNRTLVEGQMHGSLSMGLGETLFEEVKFDSRGRIVNASLGEYRIPTALDMPNVKGIIVESNEPNGPYGAKEVGEGAIMPTIPAILNAIYDATGVRVNELPVTSERLFMATKTKK</sequence>
<dbReference type="Gene3D" id="3.90.1170.50">
    <property type="entry name" value="Aldehyde oxidase/xanthine dehydrogenase, a/b hammerhead"/>
    <property type="match status" value="1"/>
</dbReference>
<evidence type="ECO:0000313" key="4">
    <source>
        <dbReference type="Proteomes" id="UP000807825"/>
    </source>
</evidence>